<dbReference type="Gene3D" id="3.30.2350.10">
    <property type="entry name" value="Pseudouridine synthase"/>
    <property type="match status" value="1"/>
</dbReference>
<evidence type="ECO:0000256" key="11">
    <source>
        <dbReference type="ARBA" id="ARBA00041266"/>
    </source>
</evidence>
<keyword evidence="18" id="KW-1185">Reference proteome</keyword>
<comment type="function">
    <text evidence="7">Dual specificity enzyme that catalyzes the synthesis of pseudouridine from uracil-746 in 23S ribosomal RNA and from uracil-32 in the anticodon stem and loop of transfer RNAs.</text>
</comment>
<organism evidence="17 18">
    <name type="scientific">Marilutibacter maris</name>
    <dbReference type="NCBI Taxonomy" id="1605891"/>
    <lineage>
        <taxon>Bacteria</taxon>
        <taxon>Pseudomonadati</taxon>
        <taxon>Pseudomonadota</taxon>
        <taxon>Gammaproteobacteria</taxon>
        <taxon>Lysobacterales</taxon>
        <taxon>Lysobacteraceae</taxon>
        <taxon>Marilutibacter</taxon>
    </lineage>
</organism>
<evidence type="ECO:0000256" key="5">
    <source>
        <dbReference type="ARBA" id="ARBA00036184"/>
    </source>
</evidence>
<evidence type="ECO:0000256" key="6">
    <source>
        <dbReference type="ARBA" id="ARBA00036916"/>
    </source>
</evidence>
<dbReference type="GO" id="GO:0160142">
    <property type="term" value="F:23S rRNA pseudouridine(746) synthase activity"/>
    <property type="evidence" value="ECO:0007669"/>
    <property type="project" value="UniProtKB-EC"/>
</dbReference>
<dbReference type="PROSITE" id="PS01129">
    <property type="entry name" value="PSI_RLU"/>
    <property type="match status" value="1"/>
</dbReference>
<dbReference type="EMBL" id="CP029843">
    <property type="protein sequence ID" value="AWV07983.1"/>
    <property type="molecule type" value="Genomic_DNA"/>
</dbReference>
<dbReference type="GO" id="GO:0000455">
    <property type="term" value="P:enzyme-directed rRNA pseudouridine synthesis"/>
    <property type="evidence" value="ECO:0007669"/>
    <property type="project" value="TreeGrafter"/>
</dbReference>
<dbReference type="InterPro" id="IPR050188">
    <property type="entry name" value="RluA_PseudoU_synthase"/>
</dbReference>
<protein>
    <recommendedName>
        <fullName evidence="10">Dual-specificity RNA pseudouridine synthase RluA</fullName>
        <ecNumber evidence="8">5.4.99.28</ecNumber>
        <ecNumber evidence="9">5.4.99.29</ecNumber>
    </recommendedName>
    <alternativeName>
        <fullName evidence="11">23S rRNA pseudouridine(746) synthase</fullName>
    </alternativeName>
    <alternativeName>
        <fullName evidence="14">Ribosomal large subunit pseudouridine synthase A</fullName>
    </alternativeName>
    <alternativeName>
        <fullName evidence="13">rRNA pseudouridylate synthase A</fullName>
    </alternativeName>
    <alternativeName>
        <fullName evidence="15">rRNA-uridine isomerase A</fullName>
    </alternativeName>
    <alternativeName>
        <fullName evidence="12">tRNA pseudouridine(32) synthase</fullName>
    </alternativeName>
</protein>
<evidence type="ECO:0000259" key="16">
    <source>
        <dbReference type="Pfam" id="PF00849"/>
    </source>
</evidence>
<evidence type="ECO:0000313" key="17">
    <source>
        <dbReference type="EMBL" id="AWV07983.1"/>
    </source>
</evidence>
<dbReference type="SUPFAM" id="SSF55120">
    <property type="entry name" value="Pseudouridine synthase"/>
    <property type="match status" value="1"/>
</dbReference>
<accession>A0A2U9T620</accession>
<dbReference type="InterPro" id="IPR006224">
    <property type="entry name" value="PsdUridine_synth_RluA-like_CS"/>
</dbReference>
<dbReference type="KEGG" id="lmb:C9I47_2300"/>
<keyword evidence="4" id="KW-0413">Isomerase</keyword>
<dbReference type="EC" id="5.4.99.29" evidence="9"/>
<evidence type="ECO:0000256" key="3">
    <source>
        <dbReference type="ARBA" id="ARBA00022694"/>
    </source>
</evidence>
<reference evidence="17 18" key="1">
    <citation type="submission" date="2018-05" db="EMBL/GenBank/DDBJ databases">
        <title>The complete genome of Lysobacter maris HZ9B, a marine bacterium antagonistic against terrestrial plant pathogens.</title>
        <authorList>
            <person name="Zhang X.-Q."/>
        </authorList>
    </citation>
    <scope>NUCLEOTIDE SEQUENCE [LARGE SCALE GENOMIC DNA]</scope>
    <source>
        <strain evidence="17 18">HZ9B</strain>
    </source>
</reference>
<dbReference type="EC" id="5.4.99.28" evidence="8"/>
<dbReference type="InterPro" id="IPR020103">
    <property type="entry name" value="PsdUridine_synth_cat_dom_sf"/>
</dbReference>
<keyword evidence="2" id="KW-0698">rRNA processing</keyword>
<evidence type="ECO:0000256" key="4">
    <source>
        <dbReference type="ARBA" id="ARBA00023235"/>
    </source>
</evidence>
<dbReference type="Proteomes" id="UP000249447">
    <property type="component" value="Chromosome"/>
</dbReference>
<dbReference type="InterPro" id="IPR006145">
    <property type="entry name" value="PsdUridine_synth_RsuA/RluA"/>
</dbReference>
<feature type="domain" description="Pseudouridine synthase RsuA/RluA-like" evidence="16">
    <location>
        <begin position="18"/>
        <end position="175"/>
    </location>
</feature>
<evidence type="ECO:0000256" key="14">
    <source>
        <dbReference type="ARBA" id="ARBA00042883"/>
    </source>
</evidence>
<evidence type="ECO:0000256" key="7">
    <source>
        <dbReference type="ARBA" id="ARBA00037305"/>
    </source>
</evidence>
<dbReference type="GO" id="GO:0160151">
    <property type="term" value="F:tRNA pseudouridine(32) synthase activity"/>
    <property type="evidence" value="ECO:0007669"/>
    <property type="project" value="UniProtKB-EC"/>
</dbReference>
<dbReference type="PANTHER" id="PTHR21600:SF91">
    <property type="entry name" value="DUAL-SPECIFICITY RNA PSEUDOURIDINE SYNTHASE RLUA"/>
    <property type="match status" value="1"/>
</dbReference>
<evidence type="ECO:0000256" key="1">
    <source>
        <dbReference type="ARBA" id="ARBA00010876"/>
    </source>
</evidence>
<evidence type="ECO:0000256" key="10">
    <source>
        <dbReference type="ARBA" id="ARBA00039988"/>
    </source>
</evidence>
<evidence type="ECO:0000256" key="12">
    <source>
        <dbReference type="ARBA" id="ARBA00042372"/>
    </source>
</evidence>
<dbReference type="CDD" id="cd02869">
    <property type="entry name" value="PseudoU_synth_RluA_like"/>
    <property type="match status" value="1"/>
</dbReference>
<comment type="catalytic activity">
    <reaction evidence="5">
        <text>uridine(32) in tRNA = pseudouridine(32) in tRNA</text>
        <dbReference type="Rhea" id="RHEA:42544"/>
        <dbReference type="Rhea" id="RHEA-COMP:10107"/>
        <dbReference type="Rhea" id="RHEA-COMP:10108"/>
        <dbReference type="ChEBI" id="CHEBI:65314"/>
        <dbReference type="ChEBI" id="CHEBI:65315"/>
        <dbReference type="EC" id="5.4.99.28"/>
    </reaction>
</comment>
<evidence type="ECO:0000256" key="2">
    <source>
        <dbReference type="ARBA" id="ARBA00022552"/>
    </source>
</evidence>
<evidence type="ECO:0000256" key="9">
    <source>
        <dbReference type="ARBA" id="ARBA00038945"/>
    </source>
</evidence>
<gene>
    <name evidence="17" type="ORF">C9I47_2300</name>
</gene>
<sequence length="220" mass="24134">MLHKPMSADIVVIHADAHLLVIAKPAGLLSVPGRLPENQDCVVSRLQAVYPDALTVHRLDQVTSGLMVFARGKDMQRALAKQFERRQVSKRYVAVVEGRVEEAAGEVALPLICDWPNRPKQKVDFETGKPALTRWWRLEHGSRAGGPDTRESDTSRLELEPVTGRSHQLRLHLASIGHPIVGDTMYGAAAADRVCLHASRLSFAHPATGEPMAFDSAAPF</sequence>
<dbReference type="Pfam" id="PF00849">
    <property type="entry name" value="PseudoU_synth_2"/>
    <property type="match status" value="1"/>
</dbReference>
<evidence type="ECO:0000256" key="13">
    <source>
        <dbReference type="ARBA" id="ARBA00042844"/>
    </source>
</evidence>
<comment type="catalytic activity">
    <reaction evidence="6">
        <text>uridine(746) in 23S rRNA = pseudouridine(746) in 23S rRNA</text>
        <dbReference type="Rhea" id="RHEA:42548"/>
        <dbReference type="Rhea" id="RHEA-COMP:10109"/>
        <dbReference type="Rhea" id="RHEA-COMP:10110"/>
        <dbReference type="ChEBI" id="CHEBI:65314"/>
        <dbReference type="ChEBI" id="CHEBI:65315"/>
        <dbReference type="EC" id="5.4.99.29"/>
    </reaction>
</comment>
<keyword evidence="3" id="KW-0819">tRNA processing</keyword>
<evidence type="ECO:0000313" key="18">
    <source>
        <dbReference type="Proteomes" id="UP000249447"/>
    </source>
</evidence>
<comment type="similarity">
    <text evidence="1">Belongs to the pseudouridine synthase RluA family.</text>
</comment>
<evidence type="ECO:0000256" key="15">
    <source>
        <dbReference type="ARBA" id="ARBA00043143"/>
    </source>
</evidence>
<dbReference type="GO" id="GO:0003723">
    <property type="term" value="F:RNA binding"/>
    <property type="evidence" value="ECO:0007669"/>
    <property type="project" value="InterPro"/>
</dbReference>
<dbReference type="GO" id="GO:0008033">
    <property type="term" value="P:tRNA processing"/>
    <property type="evidence" value="ECO:0007669"/>
    <property type="project" value="UniProtKB-KW"/>
</dbReference>
<dbReference type="PANTHER" id="PTHR21600">
    <property type="entry name" value="MITOCHONDRIAL RNA PSEUDOURIDINE SYNTHASE"/>
    <property type="match status" value="1"/>
</dbReference>
<name>A0A2U9T620_9GAMM</name>
<evidence type="ECO:0000256" key="8">
    <source>
        <dbReference type="ARBA" id="ARBA00038944"/>
    </source>
</evidence>
<dbReference type="AlphaFoldDB" id="A0A2U9T620"/>
<proteinExistence type="inferred from homology"/>